<dbReference type="EMBL" id="CAIX01000378">
    <property type="protein sequence ID" value="CCI50000.1"/>
    <property type="molecule type" value="Genomic_DNA"/>
</dbReference>
<reference evidence="1 2" key="1">
    <citation type="submission" date="2012-05" db="EMBL/GenBank/DDBJ databases">
        <title>Recombination and specialization in a pathogen metapopulation.</title>
        <authorList>
            <person name="Gardiner A."/>
            <person name="Kemen E."/>
            <person name="Schultz-Larsen T."/>
            <person name="MacLean D."/>
            <person name="Van Oosterhout C."/>
            <person name="Jones J.D.G."/>
        </authorList>
    </citation>
    <scope>NUCLEOTIDE SEQUENCE [LARGE SCALE GENOMIC DNA]</scope>
    <source>
        <strain evidence="1 2">Ac Nc2</strain>
    </source>
</reference>
<proteinExistence type="predicted"/>
<accession>A0A024GUH6</accession>
<dbReference type="AlphaFoldDB" id="A0A024GUH6"/>
<comment type="caution">
    <text evidence="1">The sequence shown here is derived from an EMBL/GenBank/DDBJ whole genome shotgun (WGS) entry which is preliminary data.</text>
</comment>
<name>A0A024GUH6_9STRA</name>
<keyword evidence="2" id="KW-1185">Reference proteome</keyword>
<protein>
    <submittedName>
        <fullName evidence="1">Uncharacterized protein</fullName>
    </submittedName>
</protein>
<evidence type="ECO:0000313" key="2">
    <source>
        <dbReference type="Proteomes" id="UP000053237"/>
    </source>
</evidence>
<evidence type="ECO:0000313" key="1">
    <source>
        <dbReference type="EMBL" id="CCI50000.1"/>
    </source>
</evidence>
<organism evidence="1 2">
    <name type="scientific">Albugo candida</name>
    <dbReference type="NCBI Taxonomy" id="65357"/>
    <lineage>
        <taxon>Eukaryota</taxon>
        <taxon>Sar</taxon>
        <taxon>Stramenopiles</taxon>
        <taxon>Oomycota</taxon>
        <taxon>Peronosporomycetes</taxon>
        <taxon>Albuginales</taxon>
        <taxon>Albuginaceae</taxon>
        <taxon>Albugo</taxon>
    </lineage>
</organism>
<sequence length="115" mass="13480">MKLMLRLTPQVTEGDKIDRKNAPITTRKIAQNRIFFCRLNVDPCNTTPPIELKTLFKANFVEHFYCPYRNQPSKNPCVRKYYEPNSLIHSRQCIRTKTSRKLSVHIEALRSVVDS</sequence>
<dbReference type="Proteomes" id="UP000053237">
    <property type="component" value="Unassembled WGS sequence"/>
</dbReference>
<gene>
    <name evidence="1" type="ORF">BN9_115040</name>
</gene>
<dbReference type="InParanoid" id="A0A024GUH6"/>